<name>A0ABT2YUQ9_9GAMM</name>
<dbReference type="InterPro" id="IPR025996">
    <property type="entry name" value="MT1864/Rv1816-like_C"/>
</dbReference>
<keyword evidence="2" id="KW-0804">Transcription</keyword>
<proteinExistence type="predicted"/>
<evidence type="ECO:0000259" key="3">
    <source>
        <dbReference type="Pfam" id="PF13305"/>
    </source>
</evidence>
<dbReference type="InterPro" id="IPR009057">
    <property type="entry name" value="Homeodomain-like_sf"/>
</dbReference>
<evidence type="ECO:0000313" key="5">
    <source>
        <dbReference type="Proteomes" id="UP001209713"/>
    </source>
</evidence>
<comment type="caution">
    <text evidence="4">The sequence shown here is derived from an EMBL/GenBank/DDBJ whole genome shotgun (WGS) entry which is preliminary data.</text>
</comment>
<organism evidence="4 5">
    <name type="scientific">Marinomonas sargassi</name>
    <dbReference type="NCBI Taxonomy" id="2984494"/>
    <lineage>
        <taxon>Bacteria</taxon>
        <taxon>Pseudomonadati</taxon>
        <taxon>Pseudomonadota</taxon>
        <taxon>Gammaproteobacteria</taxon>
        <taxon>Oceanospirillales</taxon>
        <taxon>Oceanospirillaceae</taxon>
        <taxon>Marinomonas</taxon>
    </lineage>
</organism>
<dbReference type="Gene3D" id="1.10.357.10">
    <property type="entry name" value="Tetracycline Repressor, domain 2"/>
    <property type="match status" value="1"/>
</dbReference>
<dbReference type="SUPFAM" id="SSF48498">
    <property type="entry name" value="Tetracyclin repressor-like, C-terminal domain"/>
    <property type="match status" value="1"/>
</dbReference>
<feature type="domain" description="HTH-type transcriptional regulator MT1864/Rv1816-like C-terminal" evidence="3">
    <location>
        <begin position="92"/>
        <end position="179"/>
    </location>
</feature>
<evidence type="ECO:0000256" key="2">
    <source>
        <dbReference type="ARBA" id="ARBA00023163"/>
    </source>
</evidence>
<keyword evidence="5" id="KW-1185">Reference proteome</keyword>
<dbReference type="EMBL" id="JAOVZB010000005">
    <property type="protein sequence ID" value="MCV2403630.1"/>
    <property type="molecule type" value="Genomic_DNA"/>
</dbReference>
<keyword evidence="1" id="KW-0805">Transcription regulation</keyword>
<dbReference type="Proteomes" id="UP001209713">
    <property type="component" value="Unassembled WGS sequence"/>
</dbReference>
<protein>
    <submittedName>
        <fullName evidence="4">WHG domain-containing protein</fullName>
    </submittedName>
</protein>
<sequence>MTKKTTSTPHHHGNLREALINAGLELLETGGAQALTLRKCAALAGVSHAAPANHFNGLVSLKVAIMARGHLLFAETMRQASSQAESCPRTQLIAICEGYIRFARTHKTLFNLMFQFDCIDLEGVDDASKNEKRKAGEESYGILKKACLPFEHNGGNSLNTETMVWSLVHGYAMLFANEGASKRAIPSFSEILPNLPLK</sequence>
<dbReference type="InterPro" id="IPR036271">
    <property type="entry name" value="Tet_transcr_reg_TetR-rel_C_sf"/>
</dbReference>
<evidence type="ECO:0000313" key="4">
    <source>
        <dbReference type="EMBL" id="MCV2403630.1"/>
    </source>
</evidence>
<evidence type="ECO:0000256" key="1">
    <source>
        <dbReference type="ARBA" id="ARBA00023015"/>
    </source>
</evidence>
<reference evidence="4 5" key="1">
    <citation type="submission" date="2022-10" db="EMBL/GenBank/DDBJ databases">
        <title>Marinomonas transparenta sp. nov. and Marinomonas sargassi sp. nov., isolated from marine alga (Sargassum natans (L.) Gaillon).</title>
        <authorList>
            <person name="Wang Y."/>
        </authorList>
    </citation>
    <scope>NUCLEOTIDE SEQUENCE [LARGE SCALE GENOMIC DNA]</scope>
    <source>
        <strain evidence="4 5">C2222</strain>
    </source>
</reference>
<accession>A0ABT2YUQ9</accession>
<dbReference type="Pfam" id="PF13305">
    <property type="entry name" value="TetR_C_33"/>
    <property type="match status" value="1"/>
</dbReference>
<gene>
    <name evidence="4" type="ORF">OFY17_12180</name>
</gene>
<dbReference type="SUPFAM" id="SSF46689">
    <property type="entry name" value="Homeodomain-like"/>
    <property type="match status" value="1"/>
</dbReference>